<evidence type="ECO:0000313" key="1">
    <source>
        <dbReference type="EMBL" id="MDC0673486.1"/>
    </source>
</evidence>
<protein>
    <submittedName>
        <fullName evidence="1">Uncharacterized protein</fullName>
    </submittedName>
</protein>
<keyword evidence="2" id="KW-1185">Reference proteome</keyword>
<proteinExistence type="predicted"/>
<dbReference type="Proteomes" id="UP001217838">
    <property type="component" value="Unassembled WGS sequence"/>
</dbReference>
<sequence length="143" mass="16621">MDLPADKHIVLARLDGSYTWFVSERDYWVLDWDSWEKAFVEAGHAAVDPGHAMRWGVAVVDRENAAEFLQRMAPFAVSLEELREYRLEEDGCVVHPSLFVDFDDRTLHIGEVDSPAFDEYMPPGWKADFAPFVELLPEELRYW</sequence>
<comment type="caution">
    <text evidence="1">The sequence shown here is derived from an EMBL/GenBank/DDBJ whole genome shotgun (WGS) entry which is preliminary data.</text>
</comment>
<reference evidence="1 2" key="1">
    <citation type="submission" date="2022-11" db="EMBL/GenBank/DDBJ databases">
        <title>Minimal conservation of predation-associated metabolite biosynthetic gene clusters underscores biosynthetic potential of Myxococcota including descriptions for ten novel species: Archangium lansinium sp. nov., Myxococcus landrumus sp. nov., Nannocystis bai.</title>
        <authorList>
            <person name="Ahearne A."/>
            <person name="Stevens C."/>
            <person name="Dowd S."/>
        </authorList>
    </citation>
    <scope>NUCLEOTIDE SEQUENCE [LARGE SCALE GENOMIC DNA]</scope>
    <source>
        <strain evidence="1 2">NCELM</strain>
    </source>
</reference>
<organism evidence="1 2">
    <name type="scientific">Nannocystis radixulma</name>
    <dbReference type="NCBI Taxonomy" id="2995305"/>
    <lineage>
        <taxon>Bacteria</taxon>
        <taxon>Pseudomonadati</taxon>
        <taxon>Myxococcota</taxon>
        <taxon>Polyangia</taxon>
        <taxon>Nannocystales</taxon>
        <taxon>Nannocystaceae</taxon>
        <taxon>Nannocystis</taxon>
    </lineage>
</organism>
<name>A0ABT5BH56_9BACT</name>
<evidence type="ECO:0000313" key="2">
    <source>
        <dbReference type="Proteomes" id="UP001217838"/>
    </source>
</evidence>
<accession>A0ABT5BH56</accession>
<dbReference type="EMBL" id="JAQNDN010000022">
    <property type="protein sequence ID" value="MDC0673486.1"/>
    <property type="molecule type" value="Genomic_DNA"/>
</dbReference>
<gene>
    <name evidence="1" type="ORF">POL58_37420</name>
</gene>
<dbReference type="RefSeq" id="WP_272006589.1">
    <property type="nucleotide sequence ID" value="NZ_JAQNDN010000022.1"/>
</dbReference>